<gene>
    <name evidence="1" type="ORF">M408DRAFT_61830</name>
</gene>
<dbReference type="Gene3D" id="2.70.98.10">
    <property type="match status" value="1"/>
</dbReference>
<reference evidence="2" key="2">
    <citation type="submission" date="2015-01" db="EMBL/GenBank/DDBJ databases">
        <title>Evolutionary Origins and Diversification of the Mycorrhizal Mutualists.</title>
        <authorList>
            <consortium name="DOE Joint Genome Institute"/>
            <consortium name="Mycorrhizal Genomics Consortium"/>
            <person name="Kohler A."/>
            <person name="Kuo A."/>
            <person name="Nagy L.G."/>
            <person name="Floudas D."/>
            <person name="Copeland A."/>
            <person name="Barry K.W."/>
            <person name="Cichocki N."/>
            <person name="Veneault-Fourrey C."/>
            <person name="LaButti K."/>
            <person name="Lindquist E.A."/>
            <person name="Lipzen A."/>
            <person name="Lundell T."/>
            <person name="Morin E."/>
            <person name="Murat C."/>
            <person name="Riley R."/>
            <person name="Ohm R."/>
            <person name="Sun H."/>
            <person name="Tunlid A."/>
            <person name="Henrissat B."/>
            <person name="Grigoriev I.V."/>
            <person name="Hibbett D.S."/>
            <person name="Martin F."/>
        </authorList>
    </citation>
    <scope>NUCLEOTIDE SEQUENCE [LARGE SCALE GENOMIC DNA]</scope>
    <source>
        <strain evidence="2">MAFF 305830</strain>
    </source>
</reference>
<dbReference type="GO" id="GO:0006006">
    <property type="term" value="P:glucose metabolic process"/>
    <property type="evidence" value="ECO:0007669"/>
    <property type="project" value="TreeGrafter"/>
</dbReference>
<dbReference type="InterPro" id="IPR014718">
    <property type="entry name" value="GH-type_carb-bd"/>
</dbReference>
<keyword evidence="2" id="KW-1185">Reference proteome</keyword>
<accession>A0A0C3BMG2</accession>
<dbReference type="HOGENOM" id="CLU_1046256_0_0_1"/>
<name>A0A0C3BMG2_SERVB</name>
<dbReference type="GO" id="GO:0030246">
    <property type="term" value="F:carbohydrate binding"/>
    <property type="evidence" value="ECO:0007669"/>
    <property type="project" value="InterPro"/>
</dbReference>
<evidence type="ECO:0000313" key="1">
    <source>
        <dbReference type="EMBL" id="KIM33294.1"/>
    </source>
</evidence>
<dbReference type="GO" id="GO:0033499">
    <property type="term" value="P:galactose catabolic process via UDP-galactose, Leloir pathway"/>
    <property type="evidence" value="ECO:0007669"/>
    <property type="project" value="TreeGrafter"/>
</dbReference>
<evidence type="ECO:0000313" key="2">
    <source>
        <dbReference type="Proteomes" id="UP000054097"/>
    </source>
</evidence>
<dbReference type="PANTHER" id="PTHR10091:SF0">
    <property type="entry name" value="GALACTOSE MUTAROTASE"/>
    <property type="match status" value="1"/>
</dbReference>
<dbReference type="OrthoDB" id="274691at2759"/>
<dbReference type="Proteomes" id="UP000054097">
    <property type="component" value="Unassembled WGS sequence"/>
</dbReference>
<dbReference type="SUPFAM" id="SSF74650">
    <property type="entry name" value="Galactose mutarotase-like"/>
    <property type="match status" value="1"/>
</dbReference>
<dbReference type="InterPro" id="IPR011013">
    <property type="entry name" value="Gal_mutarotase_sf_dom"/>
</dbReference>
<protein>
    <submittedName>
        <fullName evidence="1">Uncharacterized protein</fullName>
    </submittedName>
</protein>
<sequence>MASSAPVVLALNNTITPAVALEILPHGLAVNRIYLNADGETHDIVEGPLDTGLHQTPPYKYVNTIVGRYVNRIPVTGKPHVIEKNGYSASVNPVHNESEKVSLHGGPNALDTVLFDTIDATKSMLFSAAELADLKKTDYSNALFATTMADGSNGFPGTLRVEVLFVLVEPTTTPAVEPSKYAELGSLVVVYRARLAETNQITPINLTQHWGFNLEASTRPTPHLN</sequence>
<dbReference type="PANTHER" id="PTHR10091">
    <property type="entry name" value="ALDOSE-1-EPIMERASE"/>
    <property type="match status" value="1"/>
</dbReference>
<organism evidence="1 2">
    <name type="scientific">Serendipita vermifera MAFF 305830</name>
    <dbReference type="NCBI Taxonomy" id="933852"/>
    <lineage>
        <taxon>Eukaryota</taxon>
        <taxon>Fungi</taxon>
        <taxon>Dikarya</taxon>
        <taxon>Basidiomycota</taxon>
        <taxon>Agaricomycotina</taxon>
        <taxon>Agaricomycetes</taxon>
        <taxon>Sebacinales</taxon>
        <taxon>Serendipitaceae</taxon>
        <taxon>Serendipita</taxon>
    </lineage>
</organism>
<dbReference type="EMBL" id="KN824278">
    <property type="protein sequence ID" value="KIM33294.1"/>
    <property type="molecule type" value="Genomic_DNA"/>
</dbReference>
<proteinExistence type="predicted"/>
<dbReference type="STRING" id="933852.A0A0C3BMG2"/>
<dbReference type="AlphaFoldDB" id="A0A0C3BMG2"/>
<dbReference type="GO" id="GO:0004034">
    <property type="term" value="F:aldose 1-epimerase activity"/>
    <property type="evidence" value="ECO:0007669"/>
    <property type="project" value="TreeGrafter"/>
</dbReference>
<reference evidence="1 2" key="1">
    <citation type="submission" date="2014-04" db="EMBL/GenBank/DDBJ databases">
        <authorList>
            <consortium name="DOE Joint Genome Institute"/>
            <person name="Kuo A."/>
            <person name="Zuccaro A."/>
            <person name="Kohler A."/>
            <person name="Nagy L.G."/>
            <person name="Floudas D."/>
            <person name="Copeland A."/>
            <person name="Barry K.W."/>
            <person name="Cichocki N."/>
            <person name="Veneault-Fourrey C."/>
            <person name="LaButti K."/>
            <person name="Lindquist E.A."/>
            <person name="Lipzen A."/>
            <person name="Lundell T."/>
            <person name="Morin E."/>
            <person name="Murat C."/>
            <person name="Sun H."/>
            <person name="Tunlid A."/>
            <person name="Henrissat B."/>
            <person name="Grigoriev I.V."/>
            <person name="Hibbett D.S."/>
            <person name="Martin F."/>
            <person name="Nordberg H.P."/>
            <person name="Cantor M.N."/>
            <person name="Hua S.X."/>
        </authorList>
    </citation>
    <scope>NUCLEOTIDE SEQUENCE [LARGE SCALE GENOMIC DNA]</scope>
    <source>
        <strain evidence="1 2">MAFF 305830</strain>
    </source>
</reference>
<feature type="non-terminal residue" evidence="1">
    <location>
        <position position="225"/>
    </location>
</feature>